<organism evidence="1 2">
    <name type="scientific">Periconia digitata</name>
    <dbReference type="NCBI Taxonomy" id="1303443"/>
    <lineage>
        <taxon>Eukaryota</taxon>
        <taxon>Fungi</taxon>
        <taxon>Dikarya</taxon>
        <taxon>Ascomycota</taxon>
        <taxon>Pezizomycotina</taxon>
        <taxon>Dothideomycetes</taxon>
        <taxon>Pleosporomycetidae</taxon>
        <taxon>Pleosporales</taxon>
        <taxon>Massarineae</taxon>
        <taxon>Periconiaceae</taxon>
        <taxon>Periconia</taxon>
    </lineage>
</organism>
<name>A0A9W4USR7_9PLEO</name>
<evidence type="ECO:0000313" key="2">
    <source>
        <dbReference type="Proteomes" id="UP001152607"/>
    </source>
</evidence>
<proteinExistence type="predicted"/>
<dbReference type="AlphaFoldDB" id="A0A9W4USR7"/>
<comment type="caution">
    <text evidence="1">The sequence shown here is derived from an EMBL/GenBank/DDBJ whole genome shotgun (WGS) entry which is preliminary data.</text>
</comment>
<protein>
    <submittedName>
        <fullName evidence="1">Uncharacterized protein</fullName>
    </submittedName>
</protein>
<dbReference type="OrthoDB" id="10491625at2759"/>
<accession>A0A9W4USR7</accession>
<dbReference type="InterPro" id="IPR025649">
    <property type="entry name" value="DUF4360"/>
</dbReference>
<dbReference type="Proteomes" id="UP001152607">
    <property type="component" value="Unassembled WGS sequence"/>
</dbReference>
<sequence>MCAHVVIAHVVNYIILADHVPRDASSGVAPQMSIRGSSQSKHYDHAWYLHTKPSAASPINLLIRPSTFSEKSLRQLRRQPSPRMLYTLSTLFLLASYVHASTFNYTTINQTCTPSVDGLKISDNGVDKITHFLPTFLPYNKPGTTQRASRSECTAFLRIQTDREWRIRINDRGTTLNAWAKVTEKEFFSFGTSYQWWEDTGFPGVGTSVYITEGPIEGRITNMVVGTDGNGHSSSSLSYCGGGLLQISWRSTVTTSEDEPALPPGDSTDQSWTIDHSVGYGYCNE</sequence>
<gene>
    <name evidence="1" type="ORF">PDIGIT_LOCUS14592</name>
</gene>
<dbReference type="Pfam" id="PF14273">
    <property type="entry name" value="DUF4360"/>
    <property type="match status" value="1"/>
</dbReference>
<dbReference type="EMBL" id="CAOQHR010000011">
    <property type="protein sequence ID" value="CAI6341395.1"/>
    <property type="molecule type" value="Genomic_DNA"/>
</dbReference>
<keyword evidence="2" id="KW-1185">Reference proteome</keyword>
<evidence type="ECO:0000313" key="1">
    <source>
        <dbReference type="EMBL" id="CAI6341395.1"/>
    </source>
</evidence>
<reference evidence="1" key="1">
    <citation type="submission" date="2023-01" db="EMBL/GenBank/DDBJ databases">
        <authorList>
            <person name="Van Ghelder C."/>
            <person name="Rancurel C."/>
        </authorList>
    </citation>
    <scope>NUCLEOTIDE SEQUENCE</scope>
    <source>
        <strain evidence="1">CNCM I-4278</strain>
    </source>
</reference>